<dbReference type="EMBL" id="BK014793">
    <property type="protein sequence ID" value="DAD75964.1"/>
    <property type="molecule type" value="Genomic_DNA"/>
</dbReference>
<accession>A0A8S5M158</accession>
<reference evidence="1" key="1">
    <citation type="journal article" date="2021" name="Proc. Natl. Acad. Sci. U.S.A.">
        <title>A Catalog of Tens of Thousands of Viruses from Human Metagenomes Reveals Hidden Associations with Chronic Diseases.</title>
        <authorList>
            <person name="Tisza M.J."/>
            <person name="Buck C.B."/>
        </authorList>
    </citation>
    <scope>NUCLEOTIDE SEQUENCE</scope>
    <source>
        <strain evidence="1">CtX926</strain>
    </source>
</reference>
<name>A0A8S5M158_9CAUD</name>
<organism evidence="1">
    <name type="scientific">Siphoviridae sp. ctX926</name>
    <dbReference type="NCBI Taxonomy" id="2826366"/>
    <lineage>
        <taxon>Viruses</taxon>
        <taxon>Duplodnaviria</taxon>
        <taxon>Heunggongvirae</taxon>
        <taxon>Uroviricota</taxon>
        <taxon>Caudoviricetes</taxon>
    </lineage>
</organism>
<proteinExistence type="predicted"/>
<evidence type="ECO:0000313" key="1">
    <source>
        <dbReference type="EMBL" id="DAD75964.1"/>
    </source>
</evidence>
<sequence>MSYYDEYEDYEGYDEVAEEEIGRQDTEAKTQGETLEIRFNMQNFAQGIVNDVKSEVIKSLKKEILAEIKKEIITEEMERTIMLSAHEIVKDMIDNYVAHEKITVGGNSFWDDEPLKEYSMQEYAKKCIADAIKDGKFHTVIGYEKDRYNNRLCAKTETFKFDDYIRSELAIGNDVKTYLDDQIREIKDTVNKNVKELFDTSTKQMLSESVLNILMANDTYRKIENGIACIADNVQSEQKQEV</sequence>
<protein>
    <submittedName>
        <fullName evidence="1">Uncharacterized protein</fullName>
    </submittedName>
</protein>